<evidence type="ECO:0000313" key="1">
    <source>
        <dbReference type="EMBL" id="GHO55963.1"/>
    </source>
</evidence>
<dbReference type="RefSeq" id="WP_201372570.1">
    <property type="nucleotide sequence ID" value="NZ_BNJG01000002.1"/>
</dbReference>
<keyword evidence="2" id="KW-1185">Reference proteome</keyword>
<comment type="caution">
    <text evidence="1">The sequence shown here is derived from an EMBL/GenBank/DDBJ whole genome shotgun (WGS) entry which is preliminary data.</text>
</comment>
<dbReference type="Proteomes" id="UP000654345">
    <property type="component" value="Unassembled WGS sequence"/>
</dbReference>
<accession>A0ABQ3UT38</accession>
<gene>
    <name evidence="1" type="ORF">KSB_44380</name>
</gene>
<reference evidence="1 2" key="1">
    <citation type="journal article" date="2021" name="Int. J. Syst. Evol. Microbiol.">
        <title>Reticulibacter mediterranei gen. nov., sp. nov., within the new family Reticulibacteraceae fam. nov., and Ktedonospora formicarum gen. nov., sp. nov., Ktedonobacter robiniae sp. nov., Dictyobacter formicarum sp. nov. and Dictyobacter arantiisoli sp. nov., belonging to the class Ktedonobacteria.</title>
        <authorList>
            <person name="Yabe S."/>
            <person name="Zheng Y."/>
            <person name="Wang C.M."/>
            <person name="Sakai Y."/>
            <person name="Abe K."/>
            <person name="Yokota A."/>
            <person name="Donadio S."/>
            <person name="Cavaletti L."/>
            <person name="Monciardini P."/>
        </authorList>
    </citation>
    <scope>NUCLEOTIDE SEQUENCE [LARGE SCALE GENOMIC DNA]</scope>
    <source>
        <strain evidence="1 2">SOSP1-30</strain>
    </source>
</reference>
<dbReference type="EMBL" id="BNJG01000002">
    <property type="protein sequence ID" value="GHO55963.1"/>
    <property type="molecule type" value="Genomic_DNA"/>
</dbReference>
<sequence>MPQPIICLDEEVCHFAERFRSAFSKPQYQYFVTVLLGLLECEGKRTLSGIASKIAQSPSVSGLSRFLAVAPWDQQALVVMWLEHFRTEMQSLVEVEREQQRTAQPKRRGRPKQPLVTGYVILSP</sequence>
<evidence type="ECO:0008006" key="3">
    <source>
        <dbReference type="Google" id="ProtNLM"/>
    </source>
</evidence>
<name>A0ABQ3UT38_9CHLR</name>
<proteinExistence type="predicted"/>
<evidence type="ECO:0000313" key="2">
    <source>
        <dbReference type="Proteomes" id="UP000654345"/>
    </source>
</evidence>
<organism evidence="1 2">
    <name type="scientific">Ktedonobacter robiniae</name>
    <dbReference type="NCBI Taxonomy" id="2778365"/>
    <lineage>
        <taxon>Bacteria</taxon>
        <taxon>Bacillati</taxon>
        <taxon>Chloroflexota</taxon>
        <taxon>Ktedonobacteria</taxon>
        <taxon>Ktedonobacterales</taxon>
        <taxon>Ktedonobacteraceae</taxon>
        <taxon>Ktedonobacter</taxon>
    </lineage>
</organism>
<protein>
    <recommendedName>
        <fullName evidence="3">Transposase IS701-like DDE domain-containing protein</fullName>
    </recommendedName>
</protein>